<protein>
    <submittedName>
        <fullName evidence="2">Uncharacterized protein</fullName>
    </submittedName>
</protein>
<dbReference type="WBParaSite" id="Hba_10232">
    <property type="protein sequence ID" value="Hba_10232"/>
    <property type="gene ID" value="Hba_10232"/>
</dbReference>
<dbReference type="AlphaFoldDB" id="A0A1I7WYG9"/>
<reference evidence="2" key="1">
    <citation type="submission" date="2016-11" db="UniProtKB">
        <authorList>
            <consortium name="WormBaseParasite"/>
        </authorList>
    </citation>
    <scope>IDENTIFICATION</scope>
</reference>
<evidence type="ECO:0000313" key="2">
    <source>
        <dbReference type="WBParaSite" id="Hba_10232"/>
    </source>
</evidence>
<keyword evidence="1" id="KW-1185">Reference proteome</keyword>
<sequence length="21" mass="2494">MYYQMLLISRFPILFGGVETD</sequence>
<proteinExistence type="predicted"/>
<accession>A0A1I7WYG9</accession>
<organism evidence="1 2">
    <name type="scientific">Heterorhabditis bacteriophora</name>
    <name type="common">Entomopathogenic nematode worm</name>
    <dbReference type="NCBI Taxonomy" id="37862"/>
    <lineage>
        <taxon>Eukaryota</taxon>
        <taxon>Metazoa</taxon>
        <taxon>Ecdysozoa</taxon>
        <taxon>Nematoda</taxon>
        <taxon>Chromadorea</taxon>
        <taxon>Rhabditida</taxon>
        <taxon>Rhabditina</taxon>
        <taxon>Rhabditomorpha</taxon>
        <taxon>Strongyloidea</taxon>
        <taxon>Heterorhabditidae</taxon>
        <taxon>Heterorhabditis</taxon>
    </lineage>
</organism>
<name>A0A1I7WYG9_HETBA</name>
<evidence type="ECO:0000313" key="1">
    <source>
        <dbReference type="Proteomes" id="UP000095283"/>
    </source>
</evidence>
<dbReference type="Proteomes" id="UP000095283">
    <property type="component" value="Unplaced"/>
</dbReference>